<sequence>MPRTSNRNKNFEVGRRNRQNGLFKKAFTYFRFYEEDIAVIIKRKNGKCHTYESSEGFIKSEVPRLVSSLNHITNSDHFETVANRAAKKEQPVRETQCSDFLWSLLPQSPRSSTPHTLPILAADAAKIHYSPFVVNAETLAASPAMMSTVIPAITPSEFAMDSELRPDLDRTDLMESNFLRDIHRTLPSELVQGRHCEVRNRGNNICF</sequence>
<accession>A0AAN7BLV8</accession>
<protein>
    <recommendedName>
        <fullName evidence="6">MADS-box domain-containing protein</fullName>
    </recommendedName>
</protein>
<name>A0AAN7BLV8_9PEZI</name>
<evidence type="ECO:0000256" key="1">
    <source>
        <dbReference type="ARBA" id="ARBA00004123"/>
    </source>
</evidence>
<dbReference type="GO" id="GO:0045944">
    <property type="term" value="P:positive regulation of transcription by RNA polymerase II"/>
    <property type="evidence" value="ECO:0007669"/>
    <property type="project" value="UniProtKB-ARBA"/>
</dbReference>
<dbReference type="InterPro" id="IPR036879">
    <property type="entry name" value="TF_MADSbox_sf"/>
</dbReference>
<evidence type="ECO:0000259" key="6">
    <source>
        <dbReference type="PROSITE" id="PS50066"/>
    </source>
</evidence>
<evidence type="ECO:0000256" key="2">
    <source>
        <dbReference type="ARBA" id="ARBA00023015"/>
    </source>
</evidence>
<dbReference type="GO" id="GO:0046983">
    <property type="term" value="F:protein dimerization activity"/>
    <property type="evidence" value="ECO:0007669"/>
    <property type="project" value="InterPro"/>
</dbReference>
<dbReference type="AlphaFoldDB" id="A0AAN7BLV8"/>
<keyword evidence="4" id="KW-0804">Transcription</keyword>
<keyword evidence="8" id="KW-1185">Reference proteome</keyword>
<dbReference type="InterPro" id="IPR002100">
    <property type="entry name" value="TF_MADSbox"/>
</dbReference>
<proteinExistence type="predicted"/>
<dbReference type="EMBL" id="MU865355">
    <property type="protein sequence ID" value="KAK4225996.1"/>
    <property type="molecule type" value="Genomic_DNA"/>
</dbReference>
<dbReference type="SUPFAM" id="SSF55455">
    <property type="entry name" value="SRF-like"/>
    <property type="match status" value="1"/>
</dbReference>
<organism evidence="7 8">
    <name type="scientific">Podospora fimiseda</name>
    <dbReference type="NCBI Taxonomy" id="252190"/>
    <lineage>
        <taxon>Eukaryota</taxon>
        <taxon>Fungi</taxon>
        <taxon>Dikarya</taxon>
        <taxon>Ascomycota</taxon>
        <taxon>Pezizomycotina</taxon>
        <taxon>Sordariomycetes</taxon>
        <taxon>Sordariomycetidae</taxon>
        <taxon>Sordariales</taxon>
        <taxon>Podosporaceae</taxon>
        <taxon>Podospora</taxon>
    </lineage>
</organism>
<dbReference type="PROSITE" id="PS50066">
    <property type="entry name" value="MADS_BOX_2"/>
    <property type="match status" value="1"/>
</dbReference>
<reference evidence="7" key="2">
    <citation type="submission" date="2023-05" db="EMBL/GenBank/DDBJ databases">
        <authorList>
            <consortium name="Lawrence Berkeley National Laboratory"/>
            <person name="Steindorff A."/>
            <person name="Hensen N."/>
            <person name="Bonometti L."/>
            <person name="Westerberg I."/>
            <person name="Brannstrom I.O."/>
            <person name="Guillou S."/>
            <person name="Cros-Aarteil S."/>
            <person name="Calhoun S."/>
            <person name="Haridas S."/>
            <person name="Kuo A."/>
            <person name="Mondo S."/>
            <person name="Pangilinan J."/>
            <person name="Riley R."/>
            <person name="Labutti K."/>
            <person name="Andreopoulos B."/>
            <person name="Lipzen A."/>
            <person name="Chen C."/>
            <person name="Yanf M."/>
            <person name="Daum C."/>
            <person name="Ng V."/>
            <person name="Clum A."/>
            <person name="Ohm R."/>
            <person name="Martin F."/>
            <person name="Silar P."/>
            <person name="Natvig D."/>
            <person name="Lalanne C."/>
            <person name="Gautier V."/>
            <person name="Ament-Velasquez S.L."/>
            <person name="Kruys A."/>
            <person name="Hutchinson M.I."/>
            <person name="Powell A.J."/>
            <person name="Barry K."/>
            <person name="Miller A.N."/>
            <person name="Grigoriev I.V."/>
            <person name="Debuchy R."/>
            <person name="Gladieux P."/>
            <person name="Thoren M.H."/>
            <person name="Johannesson H."/>
        </authorList>
    </citation>
    <scope>NUCLEOTIDE SEQUENCE</scope>
    <source>
        <strain evidence="7">CBS 990.96</strain>
    </source>
</reference>
<keyword evidence="2" id="KW-0805">Transcription regulation</keyword>
<keyword evidence="3" id="KW-0238">DNA-binding</keyword>
<evidence type="ECO:0000313" key="7">
    <source>
        <dbReference type="EMBL" id="KAK4225996.1"/>
    </source>
</evidence>
<evidence type="ECO:0000256" key="3">
    <source>
        <dbReference type="ARBA" id="ARBA00023125"/>
    </source>
</evidence>
<dbReference type="GO" id="GO:0003677">
    <property type="term" value="F:DNA binding"/>
    <property type="evidence" value="ECO:0007669"/>
    <property type="project" value="UniProtKB-KW"/>
</dbReference>
<dbReference type="GO" id="GO:0005634">
    <property type="term" value="C:nucleus"/>
    <property type="evidence" value="ECO:0007669"/>
    <property type="project" value="UniProtKB-SubCell"/>
</dbReference>
<comment type="subcellular location">
    <subcellularLocation>
        <location evidence="1">Nucleus</location>
    </subcellularLocation>
</comment>
<gene>
    <name evidence="7" type="ORF">QBC38DRAFT_481556</name>
</gene>
<comment type="caution">
    <text evidence="7">The sequence shown here is derived from an EMBL/GenBank/DDBJ whole genome shotgun (WGS) entry which is preliminary data.</text>
</comment>
<evidence type="ECO:0000256" key="4">
    <source>
        <dbReference type="ARBA" id="ARBA00023163"/>
    </source>
</evidence>
<evidence type="ECO:0000313" key="8">
    <source>
        <dbReference type="Proteomes" id="UP001301958"/>
    </source>
</evidence>
<evidence type="ECO:0000256" key="5">
    <source>
        <dbReference type="ARBA" id="ARBA00023242"/>
    </source>
</evidence>
<reference evidence="7" key="1">
    <citation type="journal article" date="2023" name="Mol. Phylogenet. Evol.">
        <title>Genome-scale phylogeny and comparative genomics of the fungal order Sordariales.</title>
        <authorList>
            <person name="Hensen N."/>
            <person name="Bonometti L."/>
            <person name="Westerberg I."/>
            <person name="Brannstrom I.O."/>
            <person name="Guillou S."/>
            <person name="Cros-Aarteil S."/>
            <person name="Calhoun S."/>
            <person name="Haridas S."/>
            <person name="Kuo A."/>
            <person name="Mondo S."/>
            <person name="Pangilinan J."/>
            <person name="Riley R."/>
            <person name="LaButti K."/>
            <person name="Andreopoulos B."/>
            <person name="Lipzen A."/>
            <person name="Chen C."/>
            <person name="Yan M."/>
            <person name="Daum C."/>
            <person name="Ng V."/>
            <person name="Clum A."/>
            <person name="Steindorff A."/>
            <person name="Ohm R.A."/>
            <person name="Martin F."/>
            <person name="Silar P."/>
            <person name="Natvig D.O."/>
            <person name="Lalanne C."/>
            <person name="Gautier V."/>
            <person name="Ament-Velasquez S.L."/>
            <person name="Kruys A."/>
            <person name="Hutchinson M.I."/>
            <person name="Powell A.J."/>
            <person name="Barry K."/>
            <person name="Miller A.N."/>
            <person name="Grigoriev I.V."/>
            <person name="Debuchy R."/>
            <person name="Gladieux P."/>
            <person name="Hiltunen Thoren M."/>
            <person name="Johannesson H."/>
        </authorList>
    </citation>
    <scope>NUCLEOTIDE SEQUENCE</scope>
    <source>
        <strain evidence="7">CBS 990.96</strain>
    </source>
</reference>
<keyword evidence="5" id="KW-0539">Nucleus</keyword>
<feature type="domain" description="MADS-box" evidence="6">
    <location>
        <begin position="1"/>
        <end position="55"/>
    </location>
</feature>
<dbReference type="Proteomes" id="UP001301958">
    <property type="component" value="Unassembled WGS sequence"/>
</dbReference>